<reference evidence="5 6" key="1">
    <citation type="submission" date="2020-02" db="EMBL/GenBank/DDBJ databases">
        <title>A chromosome-scale genome assembly of the black bullhead catfish (Ameiurus melas).</title>
        <authorList>
            <person name="Wen M."/>
            <person name="Zham M."/>
            <person name="Cabau C."/>
            <person name="Klopp C."/>
            <person name="Donnadieu C."/>
            <person name="Roques C."/>
            <person name="Bouchez O."/>
            <person name="Lampietro C."/>
            <person name="Jouanno E."/>
            <person name="Herpin A."/>
            <person name="Louis A."/>
            <person name="Berthelot C."/>
            <person name="Parey E."/>
            <person name="Roest-Crollius H."/>
            <person name="Braasch I."/>
            <person name="Postlethwait J."/>
            <person name="Robinson-Rechavi M."/>
            <person name="Echchiki A."/>
            <person name="Begum T."/>
            <person name="Montfort J."/>
            <person name="Schartl M."/>
            <person name="Bobe J."/>
            <person name="Guiguen Y."/>
        </authorList>
    </citation>
    <scope>NUCLEOTIDE SEQUENCE [LARGE SCALE GENOMIC DNA]</scope>
    <source>
        <strain evidence="5">M_S1</strain>
        <tissue evidence="5">Blood</tissue>
    </source>
</reference>
<evidence type="ECO:0000256" key="3">
    <source>
        <dbReference type="ARBA" id="ARBA00022475"/>
    </source>
</evidence>
<evidence type="ECO:0000256" key="2">
    <source>
        <dbReference type="ARBA" id="ARBA00004236"/>
    </source>
</evidence>
<dbReference type="AlphaFoldDB" id="A0A7J5ZN49"/>
<keyword evidence="6" id="KW-1185">Reference proteome</keyword>
<dbReference type="PANTHER" id="PTHR21630:SF10">
    <property type="entry name" value="VENTRICULAR ZONE-EXPRESSED PH DOMAIN-CONTAINING PROTEIN HOMOLOG 1"/>
    <property type="match status" value="1"/>
</dbReference>
<dbReference type="GO" id="GO:0005886">
    <property type="term" value="C:plasma membrane"/>
    <property type="evidence" value="ECO:0007669"/>
    <property type="project" value="UniProtKB-SubCell"/>
</dbReference>
<gene>
    <name evidence="5" type="ORF">AMELA_G00267910</name>
</gene>
<dbReference type="PANTHER" id="PTHR21630">
    <property type="entry name" value="VEPH-A/MELTED"/>
    <property type="match status" value="1"/>
</dbReference>
<name>A0A7J5ZN49_AMEME</name>
<evidence type="ECO:0000256" key="1">
    <source>
        <dbReference type="ARBA" id="ARBA00004184"/>
    </source>
</evidence>
<accession>A0A7J5ZN49</accession>
<dbReference type="InterPro" id="IPR016024">
    <property type="entry name" value="ARM-type_fold"/>
</dbReference>
<sequence>MLLRVLPSVYPLEPDPIHQHIQDLILMIPDLDQTSRQHLLRLLQMISDRHPQVLTCLVPSLIDHLSDASSSDALFAVLVNIAKVSPASLNPFLPALRTVGQQTPGLLGHVAKIHGAVGLTSEALAREALQYLVSLLACMEHSVHHTVLLEIHSVTERYSAIIGGGAKDVYRMSNSFSAIARLLGRRLQADTLPPCRESKEVADLKRCESDSRKQDDVKIQAFEEKLEEEVAAGAQGEAERVSPAPQRCQSLEQVAWDEHRDNRFNRSKSLALHAVQTCSTNPDCIQDREGELSTEDYLIEATLCPEISPAASSAQEEHREHHDSAFHGERDRLWKHLRDNLEKIRAFCADMVTRIPMPERCVIEGTRLQDHWTTKCCFTNQAAVLGQAGQI</sequence>
<proteinExistence type="predicted"/>
<dbReference type="GO" id="GO:0009966">
    <property type="term" value="P:regulation of signal transduction"/>
    <property type="evidence" value="ECO:0007669"/>
    <property type="project" value="TreeGrafter"/>
</dbReference>
<dbReference type="GO" id="GO:0012505">
    <property type="term" value="C:endomembrane system"/>
    <property type="evidence" value="ECO:0007669"/>
    <property type="project" value="UniProtKB-SubCell"/>
</dbReference>
<dbReference type="InterPro" id="IPR011989">
    <property type="entry name" value="ARM-like"/>
</dbReference>
<comment type="subcellular location">
    <subcellularLocation>
        <location evidence="2">Cell membrane</location>
    </subcellularLocation>
    <subcellularLocation>
        <location evidence="1">Endomembrane system</location>
        <topology evidence="1">Peripheral membrane protein</topology>
    </subcellularLocation>
</comment>
<evidence type="ECO:0000256" key="4">
    <source>
        <dbReference type="ARBA" id="ARBA00023136"/>
    </source>
</evidence>
<evidence type="ECO:0000313" key="6">
    <source>
        <dbReference type="Proteomes" id="UP000593565"/>
    </source>
</evidence>
<dbReference type="GO" id="GO:0010314">
    <property type="term" value="F:phosphatidylinositol-5-phosphate binding"/>
    <property type="evidence" value="ECO:0007669"/>
    <property type="project" value="TreeGrafter"/>
</dbReference>
<organism evidence="5 6">
    <name type="scientific">Ameiurus melas</name>
    <name type="common">Black bullhead</name>
    <name type="synonym">Silurus melas</name>
    <dbReference type="NCBI Taxonomy" id="219545"/>
    <lineage>
        <taxon>Eukaryota</taxon>
        <taxon>Metazoa</taxon>
        <taxon>Chordata</taxon>
        <taxon>Craniata</taxon>
        <taxon>Vertebrata</taxon>
        <taxon>Euteleostomi</taxon>
        <taxon>Actinopterygii</taxon>
        <taxon>Neopterygii</taxon>
        <taxon>Teleostei</taxon>
        <taxon>Ostariophysi</taxon>
        <taxon>Siluriformes</taxon>
        <taxon>Ictaluridae</taxon>
        <taxon>Ameiurus</taxon>
    </lineage>
</organism>
<dbReference type="Proteomes" id="UP000593565">
    <property type="component" value="Unassembled WGS sequence"/>
</dbReference>
<evidence type="ECO:0000313" key="5">
    <source>
        <dbReference type="EMBL" id="KAF4071873.1"/>
    </source>
</evidence>
<dbReference type="EMBL" id="JAAGNN010000026">
    <property type="protein sequence ID" value="KAF4071873.1"/>
    <property type="molecule type" value="Genomic_DNA"/>
</dbReference>
<keyword evidence="3" id="KW-1003">Cell membrane</keyword>
<dbReference type="SUPFAM" id="SSF48371">
    <property type="entry name" value="ARM repeat"/>
    <property type="match status" value="1"/>
</dbReference>
<protein>
    <submittedName>
        <fullName evidence="5">Uncharacterized protein</fullName>
    </submittedName>
</protein>
<comment type="caution">
    <text evidence="5">The sequence shown here is derived from an EMBL/GenBank/DDBJ whole genome shotgun (WGS) entry which is preliminary data.</text>
</comment>
<keyword evidence="4" id="KW-0472">Membrane</keyword>
<dbReference type="Gene3D" id="1.25.10.10">
    <property type="entry name" value="Leucine-rich Repeat Variant"/>
    <property type="match status" value="1"/>
</dbReference>
<dbReference type="InterPro" id="IPR039888">
    <property type="entry name" value="Melted-like"/>
</dbReference>